<dbReference type="RefSeq" id="XP_028983576.3">
    <property type="nucleotide sequence ID" value="XM_029127743.3"/>
</dbReference>
<dbReference type="InterPro" id="IPR030383">
    <property type="entry name" value="G_VLIG_dom"/>
</dbReference>
<dbReference type="GO" id="GO:0005525">
    <property type="term" value="F:GTP binding"/>
    <property type="evidence" value="ECO:0007669"/>
    <property type="project" value="InterPro"/>
</dbReference>
<dbReference type="CDD" id="cd00063">
    <property type="entry name" value="FN3"/>
    <property type="match status" value="3"/>
</dbReference>
<dbReference type="InterPro" id="IPR036116">
    <property type="entry name" value="FN3_sf"/>
</dbReference>
<evidence type="ECO:0000259" key="2">
    <source>
        <dbReference type="PROSITE" id="PS50853"/>
    </source>
</evidence>
<accession>A0A6P7KM22</accession>
<feature type="domain" description="Fibronectin type-III" evidence="2">
    <location>
        <begin position="382"/>
        <end position="470"/>
    </location>
</feature>
<dbReference type="Pfam" id="PF25683">
    <property type="entry name" value="URGCP_GTPase"/>
    <property type="match status" value="1"/>
</dbReference>
<dbReference type="InterPro" id="IPR003961">
    <property type="entry name" value="FN3_dom"/>
</dbReference>
<dbReference type="KEGG" id="bspl:114842165"/>
<dbReference type="Proteomes" id="UP000515150">
    <property type="component" value="Chromosome 2"/>
</dbReference>
<dbReference type="InterPro" id="IPR052986">
    <property type="entry name" value="VLIG_GTPase"/>
</dbReference>
<dbReference type="InParanoid" id="A0A6P7KM22"/>
<feature type="domain" description="Fibronectin type-III" evidence="2">
    <location>
        <begin position="34"/>
        <end position="122"/>
    </location>
</feature>
<dbReference type="InterPro" id="IPR058641">
    <property type="entry name" value="GVIN1_dom"/>
</dbReference>
<protein>
    <submittedName>
        <fullName evidence="5">Interferon-induced very large GTPase 1-like</fullName>
    </submittedName>
</protein>
<organism evidence="4 5">
    <name type="scientific">Betta splendens</name>
    <name type="common">Siamese fighting fish</name>
    <dbReference type="NCBI Taxonomy" id="158456"/>
    <lineage>
        <taxon>Eukaryota</taxon>
        <taxon>Metazoa</taxon>
        <taxon>Chordata</taxon>
        <taxon>Craniata</taxon>
        <taxon>Vertebrata</taxon>
        <taxon>Euteleostomi</taxon>
        <taxon>Actinopterygii</taxon>
        <taxon>Neopterygii</taxon>
        <taxon>Teleostei</taxon>
        <taxon>Neoteleostei</taxon>
        <taxon>Acanthomorphata</taxon>
        <taxon>Anabantaria</taxon>
        <taxon>Anabantiformes</taxon>
        <taxon>Anabantoidei</taxon>
        <taxon>Osphronemidae</taxon>
        <taxon>Betta</taxon>
    </lineage>
</organism>
<dbReference type="PANTHER" id="PTHR14819:SF9">
    <property type="entry name" value="UP-REGULATOR OF CELL PROLIFERATION-LIKE"/>
    <property type="match status" value="1"/>
</dbReference>
<dbReference type="OrthoDB" id="1597724at2759"/>
<keyword evidence="4" id="KW-1185">Reference proteome</keyword>
<dbReference type="InterPro" id="IPR013783">
    <property type="entry name" value="Ig-like_fold"/>
</dbReference>
<dbReference type="PROSITE" id="PS51717">
    <property type="entry name" value="G_VLIG"/>
    <property type="match status" value="1"/>
</dbReference>
<dbReference type="SUPFAM" id="SSF49265">
    <property type="entry name" value="Fibronectin type III"/>
    <property type="match status" value="3"/>
</dbReference>
<evidence type="ECO:0000313" key="4">
    <source>
        <dbReference type="Proteomes" id="UP000515150"/>
    </source>
</evidence>
<name>A0A6P7KM22_BETSP</name>
<dbReference type="Gene3D" id="3.40.50.300">
    <property type="entry name" value="P-loop containing nucleotide triphosphate hydrolases"/>
    <property type="match status" value="1"/>
</dbReference>
<feature type="domain" description="VLIG-type G" evidence="3">
    <location>
        <begin position="1198"/>
        <end position="1443"/>
    </location>
</feature>
<gene>
    <name evidence="5" type="primary">LOC114842165</name>
</gene>
<feature type="domain" description="Fibronectin type-III" evidence="2">
    <location>
        <begin position="208"/>
        <end position="296"/>
    </location>
</feature>
<reference evidence="5" key="1">
    <citation type="submission" date="2025-08" db="UniProtKB">
        <authorList>
            <consortium name="RefSeq"/>
        </authorList>
    </citation>
    <scope>IDENTIFICATION</scope>
</reference>
<dbReference type="InterPro" id="IPR027417">
    <property type="entry name" value="P-loop_NTPase"/>
</dbReference>
<evidence type="ECO:0000313" key="5">
    <source>
        <dbReference type="RefSeq" id="XP_028983576.3"/>
    </source>
</evidence>
<dbReference type="SUPFAM" id="SSF52540">
    <property type="entry name" value="P-loop containing nucleoside triphosphate hydrolases"/>
    <property type="match status" value="1"/>
</dbReference>
<evidence type="ECO:0000259" key="3">
    <source>
        <dbReference type="PROSITE" id="PS51717"/>
    </source>
</evidence>
<dbReference type="PANTHER" id="PTHR14819">
    <property type="entry name" value="GTP-BINDING"/>
    <property type="match status" value="1"/>
</dbReference>
<dbReference type="Pfam" id="PF25974">
    <property type="entry name" value="URGCP_9th"/>
    <property type="match status" value="1"/>
</dbReference>
<dbReference type="GeneID" id="114842165"/>
<dbReference type="Pfam" id="PF25496">
    <property type="entry name" value="URGCP"/>
    <property type="match status" value="1"/>
</dbReference>
<dbReference type="Pfam" id="PF00041">
    <property type="entry name" value="fn3"/>
    <property type="match status" value="4"/>
</dbReference>
<dbReference type="SMART" id="SM00060">
    <property type="entry name" value="FN3"/>
    <property type="match status" value="6"/>
</dbReference>
<dbReference type="InterPro" id="IPR057365">
    <property type="entry name" value="URGCP"/>
</dbReference>
<sequence>MTPGTEYTFSITRVSDNGAESKPAIASVTTDPLPPVGIRVSDIGSESLSLQWDTPPGEVDSYIVTWSSEGEADQELTTQENSLTISNLKLGLCYFLQVFTQLKNGRISAPAVTSVCTNVPQPDVTVLHVGSDTVTLGVPPIDSSERCKLHINYHSNTHNDTLIEDESSAVDVTGMTPGTEYTFSITRVSDNGAESKPAIASVTTDPLPPVEIRVSDIGSESLSLQWDTPPGEVDSYIVTWRSEGEADQELTTQENSLTISNLKLGLCYFLQVFTQLKNGRISASAVTSVCTNVPQPDVTVLHVGSDTVTLGVPPIDSSERCKLHINYHSNTHNDTLIEDESSAVDVTGLTPGTEYTFSITRVSDNGAESKPAIASVTTDPLPPVGIRVSDIGSESLSLQWDTPPGEVDSYIVKCSSEGEADQELTTETNSLTINNLKLGLRYFLQVFTQLKNGRRSAPAVTSVCTNVPNFQPNESEKDSSFVGVDGQIPGAEYMFSITRVAANGAQWKSDSITVFTDPVLPVKINVSDVSNESVSLHFQSAAGEVKQYIVKCSSEGETDQDLQKNTNSPRPGVCYSLQVSIKLNNGTRSDPAATSASKKTQLESLLEHLGLEQYFRKNLSMSQMLEINERSLTDEPKCYSDLPWCFVKKLLMFNVTARNVKCTSEGDSNSKATSDNLNLDLNNLIASPVSGDRLNPLDIITALFLCSDGFVQQELTLKMSMCQFSVPLLLPNCDTQQCTLMLWAMRDIVKKYRPQSLSESKGFKEDRIVISELPMISFVRLGESSLSKSEILNKLLSSSQQYHDTFVHHNMECGDSPRRISNGLVEISWYLPCGNKNMDIFSEPVAVANLRGDAASFETQYSFLCQTSAAVFVFSDNLESEYTLLNNQNHKSQIFLVGNKQGTYFNADALKQGATRLGLQKKNLIIKTQQKSYGQFIKTIKSSINDIVQNSKMKMKIEQMADIAHELGIMVDEDCPECQMAKRNADAITAEIQDTLKYKENQLPRQGQIWKQLTMLEKEEFRLQNLGSENIENYKSKLQKQKTQLRAKQNSSDMSDAMTCFINAISRPGTERCYFLKWMRMNLDNLSRDKLSDLRELYKQKCESSENKEEIKDIDKQLSSSSLGTEHFFREIGQIYEASVCLPETNPSRQQLQHLPKLCAQLLLDGFPVELVDGDASNIPLRWVSDVLSQLNEMVSPKNKVLVVTVLGVQSTGKSTLLNTMFGVQFAVSSGRCTRGAFMLLIRINEGVKTVLNCDFMMIIDTEGLKSPELSQLDNSYEHDNELATLVLGLSDITIVNIAMENITDMKDILQIVVHAFLRMKEIGKKPKCQFVHQNVSDVSAHEKNSRDRKLLLEQLNEMTQAAARMEKKEKNKSFTDVMEYDPDTGNWYIPGLWNGNPPMAPVNAGYSEAVYDLKKNVIKLLGNHQSSGNNIMEFTEWMRSLWNAVKHENFIFSFRNSLVADAYMKLCTEFNKWEWEFKKDMYTWVTQAETSISNFGTIAAKYEISDIKELLTWLKTEASTKLIYWEEKLLDNLTQYFKQKEGHVCLVEGYREEFSNSAKNLRKEMKNSVFNQLTAAAEIKQGMREVDKIKKNHTKELEKAVSSLIDECREKNFQMTNKELDKEFDKMWKQTMSKVTFSKPQPKDIFTSVFNCLRINLSHKGSHACELLSQRRLEDCGFEPFKVTVEGRLIQFLHKMQLQKMSDRIIDACKQAVVGKTLKHTNYHDTDIQEILHLIDEKLQNNQDVDTDITFEVFLKQHICGFAARNFQKMHEEFLHMNDPHTCLNQNKDKFCADFKYLFHVTSVRRRQKNSPTDA</sequence>
<dbReference type="PROSITE" id="PS50853">
    <property type="entry name" value="FN3"/>
    <property type="match status" value="3"/>
</dbReference>
<dbReference type="Gene3D" id="2.60.40.10">
    <property type="entry name" value="Immunoglobulins"/>
    <property type="match status" value="5"/>
</dbReference>
<comment type="similarity">
    <text evidence="1">Belongs to the TRAFAC class dynamin-like GTPase superfamily. Very large inducible GTPase (VLIG) family.</text>
</comment>
<proteinExistence type="inferred from homology"/>
<evidence type="ECO:0000256" key="1">
    <source>
        <dbReference type="ARBA" id="ARBA00006828"/>
    </source>
</evidence>